<dbReference type="OMA" id="PQRHSDH"/>
<evidence type="ECO:0000313" key="3">
    <source>
        <dbReference type="Proteomes" id="UP000288216"/>
    </source>
</evidence>
<dbReference type="AlphaFoldDB" id="A0A401NNQ1"/>
<reference evidence="2 3" key="1">
    <citation type="journal article" date="2018" name="Nat. Ecol. Evol.">
        <title>Shark genomes provide insights into elasmobranch evolution and the origin of vertebrates.</title>
        <authorList>
            <person name="Hara Y"/>
            <person name="Yamaguchi K"/>
            <person name="Onimaru K"/>
            <person name="Kadota M"/>
            <person name="Koyanagi M"/>
            <person name="Keeley SD"/>
            <person name="Tatsumi K"/>
            <person name="Tanaka K"/>
            <person name="Motone F"/>
            <person name="Kageyama Y"/>
            <person name="Nozu R"/>
            <person name="Adachi N"/>
            <person name="Nishimura O"/>
            <person name="Nakagawa R"/>
            <person name="Tanegashima C"/>
            <person name="Kiyatake I"/>
            <person name="Matsumoto R"/>
            <person name="Murakumo K"/>
            <person name="Nishida K"/>
            <person name="Terakita A"/>
            <person name="Kuratani S"/>
            <person name="Sato K"/>
            <person name="Hyodo S Kuraku.S."/>
        </authorList>
    </citation>
    <scope>NUCLEOTIDE SEQUENCE [LARGE SCALE GENOMIC DNA]</scope>
</reference>
<dbReference type="OrthoDB" id="6435011at2759"/>
<name>A0A401NNQ1_SCYTO</name>
<dbReference type="PANTHER" id="PTHR41142">
    <property type="entry name" value="SI:DKEY-16J16.4"/>
    <property type="match status" value="1"/>
</dbReference>
<evidence type="ECO:0000313" key="2">
    <source>
        <dbReference type="EMBL" id="GCB62486.1"/>
    </source>
</evidence>
<sequence>MLKVLTQKLKAQTLNEIQPFQVKISYSPREADDSDNSEGENQELALIDQESQRNCCLSPSSPSHLHNQDHLCKVRTIFDPLDCDSSEEELERINREFGGEKRKWSQVNRLSCNSDSTSSSDEEVKDLCGMSFKPVQQAEQKYDCGSPVPFSASPPKRLHPLVRRPSGQIILASVGTSVDQATPCKRHRQGQDFSRPSLDLEKMQQKMLLKKSCGAKTRIIKIRSINGSCPPPRYLYDPSSFAFRSLSTLTPMSPMAPVEEPPCAY</sequence>
<gene>
    <name evidence="2" type="ORF">scyTo_0013075</name>
</gene>
<evidence type="ECO:0000256" key="1">
    <source>
        <dbReference type="SAM" id="MobiDB-lite"/>
    </source>
</evidence>
<keyword evidence="3" id="KW-1185">Reference proteome</keyword>
<accession>A0A401NNQ1</accession>
<protein>
    <submittedName>
        <fullName evidence="2">Uncharacterized protein</fullName>
    </submittedName>
</protein>
<comment type="caution">
    <text evidence="2">The sequence shown here is derived from an EMBL/GenBank/DDBJ whole genome shotgun (WGS) entry which is preliminary data.</text>
</comment>
<feature type="region of interest" description="Disordered" evidence="1">
    <location>
        <begin position="25"/>
        <end position="44"/>
    </location>
</feature>
<dbReference type="PANTHER" id="PTHR41142:SF1">
    <property type="entry name" value="SI:DKEY-16J16.4"/>
    <property type="match status" value="1"/>
</dbReference>
<dbReference type="Proteomes" id="UP000288216">
    <property type="component" value="Unassembled WGS sequence"/>
</dbReference>
<feature type="compositionally biased region" description="Acidic residues" evidence="1">
    <location>
        <begin position="32"/>
        <end position="41"/>
    </location>
</feature>
<organism evidence="2 3">
    <name type="scientific">Scyliorhinus torazame</name>
    <name type="common">Cloudy catshark</name>
    <name type="synonym">Catulus torazame</name>
    <dbReference type="NCBI Taxonomy" id="75743"/>
    <lineage>
        <taxon>Eukaryota</taxon>
        <taxon>Metazoa</taxon>
        <taxon>Chordata</taxon>
        <taxon>Craniata</taxon>
        <taxon>Vertebrata</taxon>
        <taxon>Chondrichthyes</taxon>
        <taxon>Elasmobranchii</taxon>
        <taxon>Galeomorphii</taxon>
        <taxon>Galeoidea</taxon>
        <taxon>Carcharhiniformes</taxon>
        <taxon>Scyliorhinidae</taxon>
        <taxon>Scyliorhinus</taxon>
    </lineage>
</organism>
<dbReference type="EMBL" id="BFAA01006537">
    <property type="protein sequence ID" value="GCB62486.1"/>
    <property type="molecule type" value="Genomic_DNA"/>
</dbReference>
<proteinExistence type="predicted"/>